<gene>
    <name evidence="2" type="ORF">NLI96_g2989</name>
</gene>
<evidence type="ECO:0000256" key="1">
    <source>
        <dbReference type="SAM" id="MobiDB-lite"/>
    </source>
</evidence>
<dbReference type="Proteomes" id="UP001212997">
    <property type="component" value="Unassembled WGS sequence"/>
</dbReference>
<evidence type="ECO:0000313" key="2">
    <source>
        <dbReference type="EMBL" id="KAJ3488241.1"/>
    </source>
</evidence>
<feature type="compositionally biased region" description="Polar residues" evidence="1">
    <location>
        <begin position="67"/>
        <end position="76"/>
    </location>
</feature>
<feature type="region of interest" description="Disordered" evidence="1">
    <location>
        <begin position="60"/>
        <end position="117"/>
    </location>
</feature>
<feature type="compositionally biased region" description="Basic and acidic residues" evidence="1">
    <location>
        <begin position="79"/>
        <end position="96"/>
    </location>
</feature>
<name>A0AAD5V7R2_9APHY</name>
<dbReference type="EMBL" id="JANAWD010000071">
    <property type="protein sequence ID" value="KAJ3488241.1"/>
    <property type="molecule type" value="Genomic_DNA"/>
</dbReference>
<organism evidence="2 3">
    <name type="scientific">Meripilus lineatus</name>
    <dbReference type="NCBI Taxonomy" id="2056292"/>
    <lineage>
        <taxon>Eukaryota</taxon>
        <taxon>Fungi</taxon>
        <taxon>Dikarya</taxon>
        <taxon>Basidiomycota</taxon>
        <taxon>Agaricomycotina</taxon>
        <taxon>Agaricomycetes</taxon>
        <taxon>Polyporales</taxon>
        <taxon>Meripilaceae</taxon>
        <taxon>Meripilus</taxon>
    </lineage>
</organism>
<keyword evidence="3" id="KW-1185">Reference proteome</keyword>
<sequence>MVRPLKVPEEERRKCYKTYLKYKNTGTQRTSSQTMARLAREYNCSVSAIYNVLVTEHGGPLGRRSPQRLSGAQTTQRQRRPERNRRMPARYRDTKDPPQPQQRRRLAIRPSRGNPVPLRVERSTIITRSQVSQQQTMSQFLTSHGIGYLESIFKEHGFSTSADLKVLRGYPDRTLELVLQTIKNDRRVKLKDWGTLHAALTTQP</sequence>
<dbReference type="AlphaFoldDB" id="A0AAD5V7R2"/>
<comment type="caution">
    <text evidence="2">The sequence shown here is derived from an EMBL/GenBank/DDBJ whole genome shotgun (WGS) entry which is preliminary data.</text>
</comment>
<protein>
    <submittedName>
        <fullName evidence="2">Uncharacterized protein</fullName>
    </submittedName>
</protein>
<evidence type="ECO:0000313" key="3">
    <source>
        <dbReference type="Proteomes" id="UP001212997"/>
    </source>
</evidence>
<accession>A0AAD5V7R2</accession>
<reference evidence="2" key="1">
    <citation type="submission" date="2022-07" db="EMBL/GenBank/DDBJ databases">
        <title>Genome Sequence of Physisporinus lineatus.</title>
        <authorList>
            <person name="Buettner E."/>
        </authorList>
    </citation>
    <scope>NUCLEOTIDE SEQUENCE</scope>
    <source>
        <strain evidence="2">VT162</strain>
    </source>
</reference>
<proteinExistence type="predicted"/>